<reference evidence="2 3" key="1">
    <citation type="submission" date="2014-07" db="EMBL/GenBank/DDBJ databases">
        <authorList>
            <person name="McCorrison J."/>
            <person name="Sanka R."/>
            <person name="Torralba M."/>
            <person name="Gillis M."/>
            <person name="Haft D.H."/>
            <person name="Methe B."/>
            <person name="Sutton G."/>
            <person name="Nelson K.E."/>
        </authorList>
    </citation>
    <scope>NUCLEOTIDE SEQUENCE [LARGE SCALE GENOMIC DNA]</scope>
    <source>
        <strain evidence="2 3">S9-PR14</strain>
    </source>
</reference>
<evidence type="ECO:0000313" key="3">
    <source>
        <dbReference type="Proteomes" id="UP000029723"/>
    </source>
</evidence>
<dbReference type="RefSeq" id="WP_036926277.1">
    <property type="nucleotide sequence ID" value="NZ_JRPQ01000058.1"/>
</dbReference>
<name>A0A098YVY1_9BACT</name>
<dbReference type="EMBL" id="JRPQ01000058">
    <property type="protein sequence ID" value="KGI22723.1"/>
    <property type="molecule type" value="Genomic_DNA"/>
</dbReference>
<evidence type="ECO:0000313" key="2">
    <source>
        <dbReference type="EMBL" id="KGI22723.1"/>
    </source>
</evidence>
<protein>
    <submittedName>
        <fullName evidence="2">Uncharacterized protein</fullName>
    </submittedName>
</protein>
<proteinExistence type="predicted"/>
<keyword evidence="1" id="KW-1133">Transmembrane helix</keyword>
<dbReference type="Proteomes" id="UP000029723">
    <property type="component" value="Unassembled WGS sequence"/>
</dbReference>
<feature type="transmembrane region" description="Helical" evidence="1">
    <location>
        <begin position="12"/>
        <end position="32"/>
    </location>
</feature>
<organism evidence="2 3">
    <name type="scientific">Hoylesella timonensis S9-PR14</name>
    <dbReference type="NCBI Taxonomy" id="1401062"/>
    <lineage>
        <taxon>Bacteria</taxon>
        <taxon>Pseudomonadati</taxon>
        <taxon>Bacteroidota</taxon>
        <taxon>Bacteroidia</taxon>
        <taxon>Bacteroidales</taxon>
        <taxon>Prevotellaceae</taxon>
        <taxon>Hoylesella</taxon>
    </lineage>
</organism>
<sequence>MRIRGFTGCLARVLLVIAMETLTIAICVNVFGMGEGSTLSALLAVLCIILAFAIYYGEDYNSDTPKRKPRQVSQEDFNSIPHCPYCFSGNTTIDEYGNCFCFDCKAYWKEESLT</sequence>
<evidence type="ECO:0000256" key="1">
    <source>
        <dbReference type="SAM" id="Phobius"/>
    </source>
</evidence>
<gene>
    <name evidence="2" type="ORF">HMPREF9304_02940</name>
</gene>
<keyword evidence="1" id="KW-0472">Membrane</keyword>
<accession>A0A098YVY1</accession>
<dbReference type="AlphaFoldDB" id="A0A098YVY1"/>
<keyword evidence="1" id="KW-0812">Transmembrane</keyword>
<feature type="transmembrane region" description="Helical" evidence="1">
    <location>
        <begin position="38"/>
        <end position="57"/>
    </location>
</feature>
<comment type="caution">
    <text evidence="2">The sequence shown here is derived from an EMBL/GenBank/DDBJ whole genome shotgun (WGS) entry which is preliminary data.</text>
</comment>